<accession>A0A9D1L836</accession>
<protein>
    <recommendedName>
        <fullName evidence="5 6">Large ribosomal subunit protein uL4</fullName>
    </recommendedName>
</protein>
<dbReference type="InterPro" id="IPR013005">
    <property type="entry name" value="Ribosomal_uL4-like"/>
</dbReference>
<dbReference type="GO" id="GO:0019843">
    <property type="term" value="F:rRNA binding"/>
    <property type="evidence" value="ECO:0007669"/>
    <property type="project" value="UniProtKB-UniRule"/>
</dbReference>
<evidence type="ECO:0000256" key="3">
    <source>
        <dbReference type="ARBA" id="ARBA00022980"/>
    </source>
</evidence>
<dbReference type="InterPro" id="IPR002136">
    <property type="entry name" value="Ribosomal_uL4"/>
</dbReference>
<sequence length="207" mass="23012">MAKVTMLNMAGAEAGQIELKDEIFAITPNEYAVHAVVKNYLANQRQGTQSAKTRGEVRGGGRKPFRQKGTGRHRQGHSTDPSQIGGGIVFAPKPRDYRYTLPKKLRRLAMKSALSSKLAEKEMIVLDELKFEAPKTKEMIKVLENIKAGKKALIVTVDKDENTVRSAANIPGVKTMLVTTMNVYEIVNHDSFIVTQEAVKKIEEVYL</sequence>
<dbReference type="GO" id="GO:0005840">
    <property type="term" value="C:ribosome"/>
    <property type="evidence" value="ECO:0007669"/>
    <property type="project" value="UniProtKB-KW"/>
</dbReference>
<organism evidence="8 9">
    <name type="scientific">Candidatus Fimisoma avicola</name>
    <dbReference type="NCBI Taxonomy" id="2840826"/>
    <lineage>
        <taxon>Bacteria</taxon>
        <taxon>Bacillati</taxon>
        <taxon>Bacillota</taxon>
        <taxon>Clostridia</taxon>
        <taxon>Eubacteriales</taxon>
        <taxon>Candidatus Fimisoma</taxon>
    </lineage>
</organism>
<dbReference type="SUPFAM" id="SSF52166">
    <property type="entry name" value="Ribosomal protein L4"/>
    <property type="match status" value="1"/>
</dbReference>
<evidence type="ECO:0000256" key="1">
    <source>
        <dbReference type="ARBA" id="ARBA00010528"/>
    </source>
</evidence>
<dbReference type="EMBL" id="DVMO01000052">
    <property type="protein sequence ID" value="HIU27441.1"/>
    <property type="molecule type" value="Genomic_DNA"/>
</dbReference>
<comment type="function">
    <text evidence="6">One of the primary rRNA binding proteins, this protein initially binds near the 5'-end of the 23S rRNA. It is important during the early stages of 50S assembly. It makes multiple contacts with different domains of the 23S rRNA in the assembled 50S subunit and ribosome.</text>
</comment>
<proteinExistence type="inferred from homology"/>
<dbReference type="HAMAP" id="MF_01328_B">
    <property type="entry name" value="Ribosomal_uL4_B"/>
    <property type="match status" value="1"/>
</dbReference>
<evidence type="ECO:0000256" key="6">
    <source>
        <dbReference type="HAMAP-Rule" id="MF_01328"/>
    </source>
</evidence>
<comment type="similarity">
    <text evidence="1 6">Belongs to the universal ribosomal protein uL4 family.</text>
</comment>
<comment type="caution">
    <text evidence="8">The sequence shown here is derived from an EMBL/GenBank/DDBJ whole genome shotgun (WGS) entry which is preliminary data.</text>
</comment>
<dbReference type="Proteomes" id="UP000824091">
    <property type="component" value="Unassembled WGS sequence"/>
</dbReference>
<dbReference type="AlphaFoldDB" id="A0A9D1L836"/>
<dbReference type="PANTHER" id="PTHR10746:SF6">
    <property type="entry name" value="LARGE RIBOSOMAL SUBUNIT PROTEIN UL4M"/>
    <property type="match status" value="1"/>
</dbReference>
<dbReference type="Pfam" id="PF00573">
    <property type="entry name" value="Ribosomal_L4"/>
    <property type="match status" value="1"/>
</dbReference>
<dbReference type="GO" id="GO:0006412">
    <property type="term" value="P:translation"/>
    <property type="evidence" value="ECO:0007669"/>
    <property type="project" value="UniProtKB-UniRule"/>
</dbReference>
<evidence type="ECO:0000256" key="2">
    <source>
        <dbReference type="ARBA" id="ARBA00011838"/>
    </source>
</evidence>
<dbReference type="PANTHER" id="PTHR10746">
    <property type="entry name" value="50S RIBOSOMAL PROTEIN L4"/>
    <property type="match status" value="1"/>
</dbReference>
<name>A0A9D1L836_9FIRM</name>
<feature type="region of interest" description="Disordered" evidence="7">
    <location>
        <begin position="46"/>
        <end position="87"/>
    </location>
</feature>
<dbReference type="Gene3D" id="3.40.1370.10">
    <property type="match status" value="1"/>
</dbReference>
<keyword evidence="3 6" id="KW-0689">Ribosomal protein</keyword>
<evidence type="ECO:0000313" key="9">
    <source>
        <dbReference type="Proteomes" id="UP000824091"/>
    </source>
</evidence>
<keyword evidence="4 6" id="KW-0687">Ribonucleoprotein</keyword>
<keyword evidence="6" id="KW-0694">RNA-binding</keyword>
<evidence type="ECO:0000256" key="4">
    <source>
        <dbReference type="ARBA" id="ARBA00023274"/>
    </source>
</evidence>
<keyword evidence="6" id="KW-0699">rRNA-binding</keyword>
<dbReference type="NCBIfam" id="TIGR03953">
    <property type="entry name" value="rplD_bact"/>
    <property type="match status" value="1"/>
</dbReference>
<dbReference type="GO" id="GO:0003735">
    <property type="term" value="F:structural constituent of ribosome"/>
    <property type="evidence" value="ECO:0007669"/>
    <property type="project" value="InterPro"/>
</dbReference>
<comment type="subunit">
    <text evidence="2 6">Part of the 50S ribosomal subunit.</text>
</comment>
<feature type="compositionally biased region" description="Basic residues" evidence="7">
    <location>
        <begin position="60"/>
        <end position="76"/>
    </location>
</feature>
<reference evidence="8" key="1">
    <citation type="submission" date="2020-10" db="EMBL/GenBank/DDBJ databases">
        <authorList>
            <person name="Gilroy R."/>
        </authorList>
    </citation>
    <scope>NUCLEOTIDE SEQUENCE</scope>
    <source>
        <strain evidence="8">11300</strain>
    </source>
</reference>
<evidence type="ECO:0000313" key="8">
    <source>
        <dbReference type="EMBL" id="HIU27441.1"/>
    </source>
</evidence>
<dbReference type="GO" id="GO:1990904">
    <property type="term" value="C:ribonucleoprotein complex"/>
    <property type="evidence" value="ECO:0007669"/>
    <property type="project" value="UniProtKB-KW"/>
</dbReference>
<comment type="function">
    <text evidence="6">Forms part of the polypeptide exit tunnel.</text>
</comment>
<gene>
    <name evidence="6 8" type="primary">rplD</name>
    <name evidence="8" type="ORF">IAD16_03525</name>
</gene>
<evidence type="ECO:0000256" key="5">
    <source>
        <dbReference type="ARBA" id="ARBA00035244"/>
    </source>
</evidence>
<reference evidence="8" key="2">
    <citation type="journal article" date="2021" name="PeerJ">
        <title>Extensive microbial diversity within the chicken gut microbiome revealed by metagenomics and culture.</title>
        <authorList>
            <person name="Gilroy R."/>
            <person name="Ravi A."/>
            <person name="Getino M."/>
            <person name="Pursley I."/>
            <person name="Horton D.L."/>
            <person name="Alikhan N.F."/>
            <person name="Baker D."/>
            <person name="Gharbi K."/>
            <person name="Hall N."/>
            <person name="Watson M."/>
            <person name="Adriaenssens E.M."/>
            <person name="Foster-Nyarko E."/>
            <person name="Jarju S."/>
            <person name="Secka A."/>
            <person name="Antonio M."/>
            <person name="Oren A."/>
            <person name="Chaudhuri R.R."/>
            <person name="La Ragione R."/>
            <person name="Hildebrand F."/>
            <person name="Pallen M.J."/>
        </authorList>
    </citation>
    <scope>NUCLEOTIDE SEQUENCE</scope>
    <source>
        <strain evidence="8">11300</strain>
    </source>
</reference>
<dbReference type="InterPro" id="IPR023574">
    <property type="entry name" value="Ribosomal_uL4_dom_sf"/>
</dbReference>
<evidence type="ECO:0000256" key="7">
    <source>
        <dbReference type="SAM" id="MobiDB-lite"/>
    </source>
</evidence>